<evidence type="ECO:0000256" key="2">
    <source>
        <dbReference type="SAM" id="SignalP"/>
    </source>
</evidence>
<dbReference type="InterPro" id="IPR001148">
    <property type="entry name" value="CA_dom"/>
</dbReference>
<feature type="domain" description="Alpha-carbonic anhydrase" evidence="3">
    <location>
        <begin position="14"/>
        <end position="268"/>
    </location>
</feature>
<evidence type="ECO:0000313" key="5">
    <source>
        <dbReference type="RefSeq" id="XP_017771738.1"/>
    </source>
</evidence>
<keyword evidence="4" id="KW-1185">Reference proteome</keyword>
<dbReference type="PROSITE" id="PS51144">
    <property type="entry name" value="ALPHA_CA_2"/>
    <property type="match status" value="1"/>
</dbReference>
<reference evidence="5" key="1">
    <citation type="submission" date="2025-08" db="UniProtKB">
        <authorList>
            <consortium name="RefSeq"/>
        </authorList>
    </citation>
    <scope>IDENTIFICATION</scope>
    <source>
        <tissue evidence="5">Whole Larva</tissue>
    </source>
</reference>
<dbReference type="InterPro" id="IPR036398">
    <property type="entry name" value="CA_dom_sf"/>
</dbReference>
<protein>
    <submittedName>
        <fullName evidence="5">Carbonic anhydrase 7-like</fullName>
    </submittedName>
</protein>
<organism evidence="4 5">
    <name type="scientific">Nicrophorus vespilloides</name>
    <name type="common">Boreal carrion beetle</name>
    <dbReference type="NCBI Taxonomy" id="110193"/>
    <lineage>
        <taxon>Eukaryota</taxon>
        <taxon>Metazoa</taxon>
        <taxon>Ecdysozoa</taxon>
        <taxon>Arthropoda</taxon>
        <taxon>Hexapoda</taxon>
        <taxon>Insecta</taxon>
        <taxon>Pterygota</taxon>
        <taxon>Neoptera</taxon>
        <taxon>Endopterygota</taxon>
        <taxon>Coleoptera</taxon>
        <taxon>Polyphaga</taxon>
        <taxon>Staphyliniformia</taxon>
        <taxon>Silphidae</taxon>
        <taxon>Nicrophorinae</taxon>
        <taxon>Nicrophorus</taxon>
    </lineage>
</organism>
<dbReference type="SUPFAM" id="SSF51069">
    <property type="entry name" value="Carbonic anhydrase"/>
    <property type="match status" value="1"/>
</dbReference>
<sequence>MNFALKVFCLAVLVVHGFAQNENDEGEFGKRQSPIDIQTGQLKSAFMRSLKWNQGYFELPDSMEMMSDGHSIVLSTKQPFAPSISGGPLKHEYRLHSLHFHWGSENNRGSEHTINGVSAGMEIHAVHVQDGYTFEEAKQKVGAICVVGYFVEVYQPMIFEKHRNLDAFKIITEEFEYLQGVNQGHNLTRHFPLKNLLVPFRDEYVTYAGSLTTPDYNEVVIWIVSPYTIKISPKQMERFRALVPELVDDNDNFRPTQPLNGRSVYLARCGYPMSERILDSEYFAQNYYDSLSPYRYNNIYKTIIFNNESYDLESFRGEMGKVSDVTELTDDHIYFFDDYIYPPANANHKNVKLVNYNNMLHPVYHEDNDLTYGVDLMGLIGKNHASINYHPDYIVSSVYGAGNKFYK</sequence>
<comment type="similarity">
    <text evidence="1">Belongs to the alpha-carbonic anhydrase family.</text>
</comment>
<proteinExistence type="inferred from homology"/>
<dbReference type="GeneID" id="108559105"/>
<dbReference type="SMART" id="SM01057">
    <property type="entry name" value="Carb_anhydrase"/>
    <property type="match status" value="1"/>
</dbReference>
<feature type="signal peptide" evidence="2">
    <location>
        <begin position="1"/>
        <end position="19"/>
    </location>
</feature>
<gene>
    <name evidence="5" type="primary">LOC108559105</name>
</gene>
<dbReference type="CDD" id="cd00326">
    <property type="entry name" value="alpha_CA"/>
    <property type="match status" value="1"/>
</dbReference>
<name>A0ABM1MAY8_NICVS</name>
<dbReference type="Gene3D" id="3.10.200.10">
    <property type="entry name" value="Alpha carbonic anhydrase"/>
    <property type="match status" value="1"/>
</dbReference>
<feature type="chain" id="PRO_5045508711" evidence="2">
    <location>
        <begin position="20"/>
        <end position="407"/>
    </location>
</feature>
<dbReference type="Pfam" id="PF00194">
    <property type="entry name" value="Carb_anhydrase"/>
    <property type="match status" value="1"/>
</dbReference>
<dbReference type="Proteomes" id="UP000695000">
    <property type="component" value="Unplaced"/>
</dbReference>
<dbReference type="InterPro" id="IPR023561">
    <property type="entry name" value="Carbonic_anhydrase_a-class"/>
</dbReference>
<evidence type="ECO:0000313" key="4">
    <source>
        <dbReference type="Proteomes" id="UP000695000"/>
    </source>
</evidence>
<accession>A0ABM1MAY8</accession>
<dbReference type="PANTHER" id="PTHR18952">
    <property type="entry name" value="CARBONIC ANHYDRASE"/>
    <property type="match status" value="1"/>
</dbReference>
<evidence type="ECO:0000259" key="3">
    <source>
        <dbReference type="PROSITE" id="PS51144"/>
    </source>
</evidence>
<dbReference type="PANTHER" id="PTHR18952:SF124">
    <property type="entry name" value="CARBONIC ANHYDRASE 7"/>
    <property type="match status" value="1"/>
</dbReference>
<dbReference type="RefSeq" id="XP_017771738.1">
    <property type="nucleotide sequence ID" value="XM_017916249.1"/>
</dbReference>
<keyword evidence="2" id="KW-0732">Signal</keyword>
<evidence type="ECO:0000256" key="1">
    <source>
        <dbReference type="ARBA" id="ARBA00010718"/>
    </source>
</evidence>